<dbReference type="SMART" id="SM00421">
    <property type="entry name" value="HTH_LUXR"/>
    <property type="match status" value="1"/>
</dbReference>
<feature type="region of interest" description="Disordered" evidence="1">
    <location>
        <begin position="319"/>
        <end position="356"/>
    </location>
</feature>
<dbReference type="InterPro" id="IPR036388">
    <property type="entry name" value="WH-like_DNA-bd_sf"/>
</dbReference>
<dbReference type="Pfam" id="PF00196">
    <property type="entry name" value="GerE"/>
    <property type="match status" value="1"/>
</dbReference>
<reference evidence="3 4" key="1">
    <citation type="submission" date="2023-03" db="EMBL/GenBank/DDBJ databases">
        <title>Isolation and description of six Streptomyces strains from soil environments, able to metabolize different microbial glucans.</title>
        <authorList>
            <person name="Widen T."/>
            <person name="Larsbrink J."/>
        </authorList>
    </citation>
    <scope>NUCLEOTIDE SEQUENCE [LARGE SCALE GENOMIC DNA]</scope>
    <source>
        <strain evidence="3 4">Alt2</strain>
    </source>
</reference>
<evidence type="ECO:0000313" key="3">
    <source>
        <dbReference type="EMBL" id="WLQ57963.1"/>
    </source>
</evidence>
<dbReference type="SUPFAM" id="SSF46894">
    <property type="entry name" value="C-terminal effector domain of the bipartite response regulators"/>
    <property type="match status" value="1"/>
</dbReference>
<organism evidence="3 4">
    <name type="scientific">Streptomyces poriferorum</name>
    <dbReference type="NCBI Taxonomy" id="2798799"/>
    <lineage>
        <taxon>Bacteria</taxon>
        <taxon>Bacillati</taxon>
        <taxon>Actinomycetota</taxon>
        <taxon>Actinomycetes</taxon>
        <taxon>Kitasatosporales</taxon>
        <taxon>Streptomycetaceae</taxon>
        <taxon>Streptomyces</taxon>
    </lineage>
</organism>
<evidence type="ECO:0000256" key="1">
    <source>
        <dbReference type="SAM" id="MobiDB-lite"/>
    </source>
</evidence>
<feature type="domain" description="HTH luxR-type" evidence="2">
    <location>
        <begin position="251"/>
        <end position="316"/>
    </location>
</feature>
<dbReference type="PANTHER" id="PTHR34293">
    <property type="entry name" value="HTH-TYPE TRANSCRIPTIONAL REGULATOR TRMBL2"/>
    <property type="match status" value="1"/>
</dbReference>
<dbReference type="Proteomes" id="UP001235744">
    <property type="component" value="Chromosome"/>
</dbReference>
<dbReference type="InterPro" id="IPR016032">
    <property type="entry name" value="Sig_transdc_resp-reg_C-effctor"/>
</dbReference>
<dbReference type="CDD" id="cd06170">
    <property type="entry name" value="LuxR_C_like"/>
    <property type="match status" value="1"/>
</dbReference>
<accession>A0ABY9IRG5</accession>
<evidence type="ECO:0000313" key="4">
    <source>
        <dbReference type="Proteomes" id="UP001235744"/>
    </source>
</evidence>
<protein>
    <submittedName>
        <fullName evidence="3">Helix-turn-helix transcriptional regulator</fullName>
    </submittedName>
</protein>
<dbReference type="RefSeq" id="WP_306070692.1">
    <property type="nucleotide sequence ID" value="NZ_CP120988.1"/>
</dbReference>
<evidence type="ECO:0000259" key="2">
    <source>
        <dbReference type="PROSITE" id="PS50043"/>
    </source>
</evidence>
<proteinExistence type="predicted"/>
<dbReference type="InterPro" id="IPR051797">
    <property type="entry name" value="TrmB-like"/>
</dbReference>
<dbReference type="PROSITE" id="PS50043">
    <property type="entry name" value="HTH_LUXR_2"/>
    <property type="match status" value="1"/>
</dbReference>
<gene>
    <name evidence="3" type="ORF">P8A19_22150</name>
</gene>
<dbReference type="EMBL" id="CP120988">
    <property type="protein sequence ID" value="WLQ57963.1"/>
    <property type="molecule type" value="Genomic_DNA"/>
</dbReference>
<name>A0ABY9IRG5_9ACTN</name>
<keyword evidence="4" id="KW-1185">Reference proteome</keyword>
<dbReference type="PANTHER" id="PTHR34293:SF1">
    <property type="entry name" value="HTH-TYPE TRANSCRIPTIONAL REGULATOR TRMBL2"/>
    <property type="match status" value="1"/>
</dbReference>
<dbReference type="InterPro" id="IPR000792">
    <property type="entry name" value="Tscrpt_reg_LuxR_C"/>
</dbReference>
<dbReference type="Gene3D" id="1.10.10.10">
    <property type="entry name" value="Winged helix-like DNA-binding domain superfamily/Winged helix DNA-binding domain"/>
    <property type="match status" value="1"/>
</dbReference>
<sequence>MTTAPPHEHSDRAVCDAAMSLYSEAWAAGRVSRTAAMPLPCLSENALLVPDPLDSRFLRPVPPSAALAHLLHPITQGLLEHVRASDHLVKALAPLVSFGPHVPHLAITVLKGRSTVQASINESARDVREEILTLQPGSTRRREDLQTALSGTLPTVERGVQVRHIYQHSARYSPDLKAYVGQLPSSLLQVRTMEQAIEVLMIFDRTVAYVPAERDRSVALEIRHPALVTFLAQMYETLWAQATPFTQQLPTALPGTPVTAVQQSIARLLIEGNQDEAVARTLGISVRTCRAHISKLMQTLGATSRTHLGALLVHSAIAEPAAPPRTAEKPAAPRTAEEPAAPPRTAEKPATPDVPG</sequence>